<organism evidence="2 3">
    <name type="scientific">Coffea arabica</name>
    <name type="common">Arabian coffee</name>
    <dbReference type="NCBI Taxonomy" id="13443"/>
    <lineage>
        <taxon>Eukaryota</taxon>
        <taxon>Viridiplantae</taxon>
        <taxon>Streptophyta</taxon>
        <taxon>Embryophyta</taxon>
        <taxon>Tracheophyta</taxon>
        <taxon>Spermatophyta</taxon>
        <taxon>Magnoliopsida</taxon>
        <taxon>eudicotyledons</taxon>
        <taxon>Gunneridae</taxon>
        <taxon>Pentapetalae</taxon>
        <taxon>asterids</taxon>
        <taxon>lamiids</taxon>
        <taxon>Gentianales</taxon>
        <taxon>Rubiaceae</taxon>
        <taxon>Ixoroideae</taxon>
        <taxon>Gardenieae complex</taxon>
        <taxon>Bertiereae - Coffeeae clade</taxon>
        <taxon>Coffeeae</taxon>
        <taxon>Coffea</taxon>
    </lineage>
</organism>
<evidence type="ECO:0000313" key="2">
    <source>
        <dbReference type="Proteomes" id="UP001652660"/>
    </source>
</evidence>
<accession>A0A6P6SKK4</accession>
<dbReference type="InterPro" id="IPR056592">
    <property type="entry name" value="Beta-prop_At3g26010-like"/>
</dbReference>
<dbReference type="RefSeq" id="XP_027066623.2">
    <property type="nucleotide sequence ID" value="XM_027210822.2"/>
</dbReference>
<evidence type="ECO:0000259" key="1">
    <source>
        <dbReference type="Pfam" id="PF24750"/>
    </source>
</evidence>
<reference evidence="3" key="2">
    <citation type="submission" date="2025-08" db="UniProtKB">
        <authorList>
            <consortium name="RefSeq"/>
        </authorList>
    </citation>
    <scope>IDENTIFICATION</scope>
    <source>
        <tissue evidence="3">Leaves</tissue>
    </source>
</reference>
<dbReference type="Proteomes" id="UP001652660">
    <property type="component" value="Chromosome 6c"/>
</dbReference>
<evidence type="ECO:0000313" key="3">
    <source>
        <dbReference type="RefSeq" id="XP_027066623.2"/>
    </source>
</evidence>
<proteinExistence type="predicted"/>
<gene>
    <name evidence="3" type="primary">LOC113692409</name>
</gene>
<feature type="domain" description="F-box protein At3g26010-like beta-propeller" evidence="1">
    <location>
        <begin position="3"/>
        <end position="129"/>
    </location>
</feature>
<name>A0A6P6SKK4_COFAR</name>
<dbReference type="GeneID" id="113692409"/>
<protein>
    <submittedName>
        <fullName evidence="3">Uncharacterized protein isoform X1</fullName>
    </submittedName>
</protein>
<keyword evidence="2" id="KW-1185">Reference proteome</keyword>
<dbReference type="AlphaFoldDB" id="A0A6P6SKK4"/>
<sequence length="187" mass="21512">MPVVLKEILHFMDRELGILAYDPYKGPHSCRIIELPGDIDREWSKRVDEKTILFDVHRGHLRFFAVSNAYNDGLRISMWTLSDYDEGLWLLEHCISLSELACDISFPDSPYLVPIAFHPFDSDTVYLGCIVGKFALYLVITHVSLLLLQSPLSKQKLSDIKQRDAAIILVDKNMIMRNKQGEAFENR</sequence>
<reference evidence="2" key="1">
    <citation type="journal article" date="2025" name="Foods">
        <title>Unveiling the Microbial Signatures of Arabica Coffee Cherries: Insights into Ripeness Specific Diversity, Functional Traits, and Implications for Quality and Safety.</title>
        <authorList>
            <consortium name="RefSeq"/>
            <person name="Tenea G.N."/>
            <person name="Cifuentes V."/>
            <person name="Reyes P."/>
            <person name="Cevallos-Vallejos M."/>
        </authorList>
    </citation>
    <scope>NUCLEOTIDE SEQUENCE [LARGE SCALE GENOMIC DNA]</scope>
</reference>
<dbReference type="Pfam" id="PF24750">
    <property type="entry name" value="b-prop_At3g26010-like"/>
    <property type="match status" value="1"/>
</dbReference>